<feature type="transmembrane region" description="Helical" evidence="1">
    <location>
        <begin position="27"/>
        <end position="46"/>
    </location>
</feature>
<dbReference type="Pfam" id="PF07963">
    <property type="entry name" value="N_methyl"/>
    <property type="match status" value="1"/>
</dbReference>
<dbReference type="AlphaFoldDB" id="A0A1F7U4I6"/>
<name>A0A1F7U4I6_9BACT</name>
<dbReference type="EMBL" id="MGEA01000069">
    <property type="protein sequence ID" value="OGL73142.1"/>
    <property type="molecule type" value="Genomic_DNA"/>
</dbReference>
<dbReference type="Proteomes" id="UP000177088">
    <property type="component" value="Unassembled WGS sequence"/>
</dbReference>
<proteinExistence type="predicted"/>
<comment type="caution">
    <text evidence="2">The sequence shown here is derived from an EMBL/GenBank/DDBJ whole genome shotgun (WGS) entry which is preliminary data.</text>
</comment>
<accession>A0A1F7U4I6</accession>
<keyword evidence="1" id="KW-0472">Membrane</keyword>
<dbReference type="InterPro" id="IPR012902">
    <property type="entry name" value="N_methyl_site"/>
</dbReference>
<keyword evidence="1" id="KW-1133">Transmembrane helix</keyword>
<gene>
    <name evidence="2" type="ORF">A3C96_00990</name>
</gene>
<sequence length="190" mass="20190">MLSHSATPPLRHSATRRCARGSTLLELLMYIALFAIVLVAISYFAMEFMLAVGKAAAMQDVQRNGRFAVARLAIDVREADSINFGSSVFDSDSGTLSLATANAATNPTIYTVTGGVLTVQQGAGAALPLTNSKVQITQFRLENVSPNGRTQSVRVVLTAVSTDTGGTRGLTVQQTFGTTERVRKNDGYSN</sequence>
<evidence type="ECO:0000313" key="3">
    <source>
        <dbReference type="Proteomes" id="UP000177088"/>
    </source>
</evidence>
<keyword evidence="1" id="KW-0812">Transmembrane</keyword>
<evidence type="ECO:0000313" key="2">
    <source>
        <dbReference type="EMBL" id="OGL73142.1"/>
    </source>
</evidence>
<organism evidence="2 3">
    <name type="scientific">Candidatus Uhrbacteria bacterium RIFCSPHIGHO2_02_FULL_60_10</name>
    <dbReference type="NCBI Taxonomy" id="1802392"/>
    <lineage>
        <taxon>Bacteria</taxon>
        <taxon>Candidatus Uhriibacteriota</taxon>
    </lineage>
</organism>
<evidence type="ECO:0000256" key="1">
    <source>
        <dbReference type="SAM" id="Phobius"/>
    </source>
</evidence>
<reference evidence="2 3" key="1">
    <citation type="journal article" date="2016" name="Nat. Commun.">
        <title>Thousands of microbial genomes shed light on interconnected biogeochemical processes in an aquifer system.</title>
        <authorList>
            <person name="Anantharaman K."/>
            <person name="Brown C.T."/>
            <person name="Hug L.A."/>
            <person name="Sharon I."/>
            <person name="Castelle C.J."/>
            <person name="Probst A.J."/>
            <person name="Thomas B.C."/>
            <person name="Singh A."/>
            <person name="Wilkins M.J."/>
            <person name="Karaoz U."/>
            <person name="Brodie E.L."/>
            <person name="Williams K.H."/>
            <person name="Hubbard S.S."/>
            <person name="Banfield J.F."/>
        </authorList>
    </citation>
    <scope>NUCLEOTIDE SEQUENCE [LARGE SCALE GENOMIC DNA]</scope>
</reference>
<protein>
    <submittedName>
        <fullName evidence="2">Uncharacterized protein</fullName>
    </submittedName>
</protein>